<dbReference type="InterPro" id="IPR032675">
    <property type="entry name" value="LRR_dom_sf"/>
</dbReference>
<dbReference type="InterPro" id="IPR058922">
    <property type="entry name" value="WHD_DRP"/>
</dbReference>
<evidence type="ECO:0000256" key="2">
    <source>
        <dbReference type="ARBA" id="ARBA00022614"/>
    </source>
</evidence>
<dbReference type="Gene3D" id="3.80.10.10">
    <property type="entry name" value="Ribonuclease Inhibitor"/>
    <property type="match status" value="1"/>
</dbReference>
<dbReference type="InterPro" id="IPR036388">
    <property type="entry name" value="WH-like_DNA-bd_sf"/>
</dbReference>
<keyword evidence="6" id="KW-0067">ATP-binding</keyword>
<feature type="domain" description="NB-ARC" evidence="7">
    <location>
        <begin position="201"/>
        <end position="251"/>
    </location>
</feature>
<dbReference type="PRINTS" id="PR00364">
    <property type="entry name" value="DISEASERSIST"/>
</dbReference>
<dbReference type="STRING" id="4096.A0A1U7X908"/>
<dbReference type="Gene3D" id="3.40.50.300">
    <property type="entry name" value="P-loop containing nucleotide triphosphate hydrolases"/>
    <property type="match status" value="1"/>
</dbReference>
<dbReference type="Gene3D" id="1.10.8.430">
    <property type="entry name" value="Helical domain of apoptotic protease-activating factors"/>
    <property type="match status" value="1"/>
</dbReference>
<evidence type="ECO:0000259" key="8">
    <source>
        <dbReference type="Pfam" id="PF23559"/>
    </source>
</evidence>
<sequence>MAYTSVISLLQTLEQLQQRNPKLIEGQTVEMLYSLHTTAEYFKNVLEKVSKSRFNLENIKFLEEKIRVAVNDTEDVVELKICQIFEGLSWTCGKASKSLLHKDLLPVVGKMDITKKEVMDLVSDFSTSTYDADDEILESGDSSVDNNNKSSGLDDDFEIIVNRLIGPESDLDIVTISGMGGIGKTTLAKKAHDHLPVSIRGIFPDCNNRSRILLTTRETEVAIYANPSSRHEMNLLNLDNSWKLLRDKVFGPEHDHPLELEAIGKQIVGKCQGLPLTISVIAGHLSKIARTLDSWKDVAQTLSEIIASHPDQYLGVLGLSYHHLPNHLKPCFLSMGSFPEDFQIETCQLIQLWIAEGFIRTSGNGKSLEKVAEDYLEDLISRNLIMARKRRFNGEIKACGIHDLLREFCLIEAEMTKFMHVARTDPVLPTQKHNVRRFSFQTPSYSVYNYSKVLPHVSRSIYLFSGLTGLEVFSRFNLLRVLHIFHEDERFDSFPLAITKLFHLRYLAVRFDGSVPGSISELQNLQTIIIHGKEYRNITLPGKIWTMTNLRLMHLGSNSYFPRPRKKGISNKHNVVEMPNLEELFGLCSTSCSNEVFSSIPNLKKLIICYASCRTNDSAKRFIDMSSLTKLEALKCLRGDYSPDSIKSFGFPTSLKRLTLTRWFGFPWEDISTLVMLPYLEELKLKRWVVGDEVWRLSNEDKFERLNFLLFCQLDFRCWEASSDSFPNLKRLVLNHCPYLEEIPTDFGEICTLESIELHNCSTSAEDSARNIEQEQEDMGNNCLKVYIHSTQPKF</sequence>
<dbReference type="Gene3D" id="1.10.10.10">
    <property type="entry name" value="Winged helix-like DNA-binding domain superfamily/Winged helix DNA-binding domain"/>
    <property type="match status" value="1"/>
</dbReference>
<evidence type="ECO:0000256" key="1">
    <source>
        <dbReference type="ARBA" id="ARBA00008894"/>
    </source>
</evidence>
<gene>
    <name evidence="11" type="primary">LOC104231608</name>
</gene>
<dbReference type="InterPro" id="IPR002182">
    <property type="entry name" value="NB-ARC"/>
</dbReference>
<dbReference type="Pfam" id="PF23598">
    <property type="entry name" value="LRR_14"/>
    <property type="match status" value="1"/>
</dbReference>
<dbReference type="InterPro" id="IPR055414">
    <property type="entry name" value="LRR_R13L4/SHOC2-like"/>
</dbReference>
<protein>
    <submittedName>
        <fullName evidence="11">Late blight resistance protein homolog R1B-17</fullName>
    </submittedName>
</protein>
<evidence type="ECO:0000256" key="3">
    <source>
        <dbReference type="ARBA" id="ARBA00022737"/>
    </source>
</evidence>
<evidence type="ECO:0000313" key="11">
    <source>
        <dbReference type="RefSeq" id="XP_009782925.1"/>
    </source>
</evidence>
<dbReference type="SUPFAM" id="SSF52540">
    <property type="entry name" value="P-loop containing nucleoside triphosphate hydrolases"/>
    <property type="match status" value="1"/>
</dbReference>
<keyword evidence="2" id="KW-0433">Leucine-rich repeat</keyword>
<proteinExistence type="inferred from homology"/>
<evidence type="ECO:0000256" key="5">
    <source>
        <dbReference type="ARBA" id="ARBA00022821"/>
    </source>
</evidence>
<dbReference type="Gene3D" id="1.20.5.4130">
    <property type="match status" value="1"/>
</dbReference>
<comment type="similarity">
    <text evidence="1">Belongs to the disease resistance NB-LRR family.</text>
</comment>
<dbReference type="Pfam" id="PF23559">
    <property type="entry name" value="WHD_DRP"/>
    <property type="match status" value="1"/>
</dbReference>
<keyword evidence="4" id="KW-0547">Nucleotide-binding</keyword>
<evidence type="ECO:0000313" key="10">
    <source>
        <dbReference type="Proteomes" id="UP000189701"/>
    </source>
</evidence>
<dbReference type="GO" id="GO:0043531">
    <property type="term" value="F:ADP binding"/>
    <property type="evidence" value="ECO:0007669"/>
    <property type="project" value="InterPro"/>
</dbReference>
<evidence type="ECO:0000259" key="7">
    <source>
        <dbReference type="Pfam" id="PF00931"/>
    </source>
</evidence>
<dbReference type="Pfam" id="PF00931">
    <property type="entry name" value="NB-ARC"/>
    <property type="match status" value="2"/>
</dbReference>
<dbReference type="PANTHER" id="PTHR15140">
    <property type="entry name" value="TUBULIN-SPECIFIC CHAPERONE E"/>
    <property type="match status" value="1"/>
</dbReference>
<dbReference type="Proteomes" id="UP000189701">
    <property type="component" value="Unplaced"/>
</dbReference>
<dbReference type="PANTHER" id="PTHR15140:SF49">
    <property type="entry name" value="LATE BLIGHT RESISTANCE PROTEIN HOMOLOG R1A-3"/>
    <property type="match status" value="1"/>
</dbReference>
<dbReference type="GO" id="GO:0005524">
    <property type="term" value="F:ATP binding"/>
    <property type="evidence" value="ECO:0007669"/>
    <property type="project" value="UniProtKB-KW"/>
</dbReference>
<dbReference type="OrthoDB" id="1478287at2759"/>
<dbReference type="InterPro" id="IPR027417">
    <property type="entry name" value="P-loop_NTPase"/>
</dbReference>
<dbReference type="FunFam" id="1.10.10.10:FF:000322">
    <property type="entry name" value="Probable disease resistance protein At1g63360"/>
    <property type="match status" value="1"/>
</dbReference>
<evidence type="ECO:0000256" key="6">
    <source>
        <dbReference type="ARBA" id="ARBA00022840"/>
    </source>
</evidence>
<dbReference type="eggNOG" id="KOG4658">
    <property type="taxonomic scope" value="Eukaryota"/>
</dbReference>
<keyword evidence="10" id="KW-1185">Reference proteome</keyword>
<keyword evidence="3" id="KW-0677">Repeat</keyword>
<reference evidence="10" key="1">
    <citation type="journal article" date="2013" name="Genome Biol.">
        <title>Reference genomes and transcriptomes of Nicotiana sylvestris and Nicotiana tomentosiformis.</title>
        <authorList>
            <person name="Sierro N."/>
            <person name="Battey J.N."/>
            <person name="Ouadi S."/>
            <person name="Bovet L."/>
            <person name="Goepfert S."/>
            <person name="Bakaher N."/>
            <person name="Peitsch M.C."/>
            <person name="Ivanov N.V."/>
        </authorList>
    </citation>
    <scope>NUCLEOTIDE SEQUENCE [LARGE SCALE GENOMIC DNA]</scope>
</reference>
<feature type="domain" description="NB-ARC" evidence="7">
    <location>
        <begin position="155"/>
        <end position="194"/>
    </location>
</feature>
<evidence type="ECO:0000256" key="4">
    <source>
        <dbReference type="ARBA" id="ARBA00022741"/>
    </source>
</evidence>
<dbReference type="InterPro" id="IPR042197">
    <property type="entry name" value="Apaf_helical"/>
</dbReference>
<feature type="domain" description="Disease resistance protein winged helix" evidence="8">
    <location>
        <begin position="338"/>
        <end position="408"/>
    </location>
</feature>
<keyword evidence="5" id="KW-0611">Plant defense</keyword>
<dbReference type="AlphaFoldDB" id="A0A1U7X908"/>
<dbReference type="SUPFAM" id="SSF52058">
    <property type="entry name" value="L domain-like"/>
    <property type="match status" value="1"/>
</dbReference>
<organism evidence="10 11">
    <name type="scientific">Nicotiana sylvestris</name>
    <name type="common">Wood tobacco</name>
    <name type="synonym">South American tobacco</name>
    <dbReference type="NCBI Taxonomy" id="4096"/>
    <lineage>
        <taxon>Eukaryota</taxon>
        <taxon>Viridiplantae</taxon>
        <taxon>Streptophyta</taxon>
        <taxon>Embryophyta</taxon>
        <taxon>Tracheophyta</taxon>
        <taxon>Spermatophyta</taxon>
        <taxon>Magnoliopsida</taxon>
        <taxon>eudicotyledons</taxon>
        <taxon>Gunneridae</taxon>
        <taxon>Pentapetalae</taxon>
        <taxon>asterids</taxon>
        <taxon>lamiids</taxon>
        <taxon>Solanales</taxon>
        <taxon>Solanaceae</taxon>
        <taxon>Nicotianoideae</taxon>
        <taxon>Nicotianeae</taxon>
        <taxon>Nicotiana</taxon>
    </lineage>
</organism>
<feature type="domain" description="Disease resistance R13L4/SHOC-2-like LRR" evidence="9">
    <location>
        <begin position="459"/>
        <end position="663"/>
    </location>
</feature>
<dbReference type="RefSeq" id="XP_009782925.1">
    <property type="nucleotide sequence ID" value="XM_009784623.1"/>
</dbReference>
<name>A0A1U7X908_NICSY</name>
<evidence type="ECO:0000259" key="9">
    <source>
        <dbReference type="Pfam" id="PF23598"/>
    </source>
</evidence>
<reference evidence="11" key="2">
    <citation type="submission" date="2025-08" db="UniProtKB">
        <authorList>
            <consortium name="RefSeq"/>
        </authorList>
    </citation>
    <scope>IDENTIFICATION</scope>
    <source>
        <tissue evidence="11">Leaf</tissue>
    </source>
</reference>
<accession>A0A1U7X908</accession>
<dbReference type="GO" id="GO:0006952">
    <property type="term" value="P:defense response"/>
    <property type="evidence" value="ECO:0007669"/>
    <property type="project" value="UniProtKB-KW"/>
</dbReference>